<dbReference type="GO" id="GO:0008270">
    <property type="term" value="F:zinc ion binding"/>
    <property type="evidence" value="ECO:0007669"/>
    <property type="project" value="InterPro"/>
</dbReference>
<evidence type="ECO:0000256" key="2">
    <source>
        <dbReference type="ARBA" id="ARBA00022723"/>
    </source>
</evidence>
<evidence type="ECO:0000256" key="1">
    <source>
        <dbReference type="ARBA" id="ARBA00006576"/>
    </source>
</evidence>
<dbReference type="Pfam" id="PF00383">
    <property type="entry name" value="dCMP_cyt_deam_1"/>
    <property type="match status" value="1"/>
</dbReference>
<keyword evidence="4" id="KW-0862">Zinc</keyword>
<proteinExistence type="inferred from homology"/>
<dbReference type="GO" id="GO:0005737">
    <property type="term" value="C:cytoplasm"/>
    <property type="evidence" value="ECO:0007669"/>
    <property type="project" value="TreeGrafter"/>
</dbReference>
<dbReference type="Proteomes" id="UP000177276">
    <property type="component" value="Unassembled WGS sequence"/>
</dbReference>
<dbReference type="InterPro" id="IPR016192">
    <property type="entry name" value="APOBEC/CMP_deaminase_Zn-bd"/>
</dbReference>
<dbReference type="PROSITE" id="PS00903">
    <property type="entry name" value="CYT_DCMP_DEAMINASES_1"/>
    <property type="match status" value="1"/>
</dbReference>
<gene>
    <name evidence="6" type="ORF">A3G46_02215</name>
</gene>
<organism evidence="6 7">
    <name type="scientific">Candidatus Zambryskibacteria bacterium RIFCSPLOWO2_12_FULL_39_16</name>
    <dbReference type="NCBI Taxonomy" id="1802775"/>
    <lineage>
        <taxon>Bacteria</taxon>
        <taxon>Candidatus Zambryskiibacteriota</taxon>
    </lineage>
</organism>
<dbReference type="PANTHER" id="PTHR11086">
    <property type="entry name" value="DEOXYCYTIDYLATE DEAMINASE-RELATED"/>
    <property type="match status" value="1"/>
</dbReference>
<accession>A0A1G2UTB7</accession>
<protein>
    <recommendedName>
        <fullName evidence="5">CMP/dCMP-type deaminase domain-containing protein</fullName>
    </recommendedName>
</protein>
<dbReference type="AlphaFoldDB" id="A0A1G2UTB7"/>
<comment type="caution">
    <text evidence="6">The sequence shown here is derived from an EMBL/GenBank/DDBJ whole genome shotgun (WGS) entry which is preliminary data.</text>
</comment>
<evidence type="ECO:0000256" key="3">
    <source>
        <dbReference type="ARBA" id="ARBA00022801"/>
    </source>
</evidence>
<name>A0A1G2UTB7_9BACT</name>
<evidence type="ECO:0000313" key="7">
    <source>
        <dbReference type="Proteomes" id="UP000177276"/>
    </source>
</evidence>
<keyword evidence="2" id="KW-0479">Metal-binding</keyword>
<feature type="domain" description="CMP/dCMP-type deaminase" evidence="5">
    <location>
        <begin position="136"/>
        <end position="272"/>
    </location>
</feature>
<reference evidence="6 7" key="1">
    <citation type="journal article" date="2016" name="Nat. Commun.">
        <title>Thousands of microbial genomes shed light on interconnected biogeochemical processes in an aquifer system.</title>
        <authorList>
            <person name="Anantharaman K."/>
            <person name="Brown C.T."/>
            <person name="Hug L.A."/>
            <person name="Sharon I."/>
            <person name="Castelle C.J."/>
            <person name="Probst A.J."/>
            <person name="Thomas B.C."/>
            <person name="Singh A."/>
            <person name="Wilkins M.J."/>
            <person name="Karaoz U."/>
            <person name="Brodie E.L."/>
            <person name="Williams K.H."/>
            <person name="Hubbard S.S."/>
            <person name="Banfield J.F."/>
        </authorList>
    </citation>
    <scope>NUCLEOTIDE SEQUENCE [LARGE SCALE GENOMIC DNA]</scope>
</reference>
<dbReference type="EMBL" id="MHWS01000006">
    <property type="protein sequence ID" value="OHB12647.1"/>
    <property type="molecule type" value="Genomic_DNA"/>
</dbReference>
<evidence type="ECO:0000256" key="4">
    <source>
        <dbReference type="ARBA" id="ARBA00022833"/>
    </source>
</evidence>
<dbReference type="PROSITE" id="PS51747">
    <property type="entry name" value="CYT_DCMP_DEAMINASES_2"/>
    <property type="match status" value="1"/>
</dbReference>
<dbReference type="PANTHER" id="PTHR11086:SF18">
    <property type="entry name" value="DEOXYCYTIDYLATE DEAMINASE"/>
    <property type="match status" value="1"/>
</dbReference>
<sequence length="278" mass="31763">MNEMKIIVAYVPVLHSGYERFFERHRDADILALFGPQTVSRFDWLRKDLRRLSFERLLQAVRSLGIFKEVVFLEDVSRTTLGLASSIVMPDETECREIAKTDFIGMPVTFDPVFLRYDKKRTEEVHIPSAKNIDTSEAVRLMRIALDESVKSPDWWIQVGGLLVRDGEVVIAGHNIHKPDDRETLFRGDPRSNYTRGINIELTLVEHAERVIIGEAARHGIMVSGCDLYVTTFPCPPCAYQIVHTGIKRCFFKYGYSILEAEENLTAAGIELFQVVQK</sequence>
<dbReference type="InterPro" id="IPR002125">
    <property type="entry name" value="CMP_dCMP_dom"/>
</dbReference>
<dbReference type="InterPro" id="IPR016193">
    <property type="entry name" value="Cytidine_deaminase-like"/>
</dbReference>
<dbReference type="SUPFAM" id="SSF53927">
    <property type="entry name" value="Cytidine deaminase-like"/>
    <property type="match status" value="1"/>
</dbReference>
<keyword evidence="3" id="KW-0378">Hydrolase</keyword>
<comment type="similarity">
    <text evidence="1">Belongs to the cytidine and deoxycytidylate deaminase family.</text>
</comment>
<dbReference type="GO" id="GO:0004132">
    <property type="term" value="F:dCMP deaminase activity"/>
    <property type="evidence" value="ECO:0007669"/>
    <property type="project" value="TreeGrafter"/>
</dbReference>
<dbReference type="Gene3D" id="3.40.140.10">
    <property type="entry name" value="Cytidine Deaminase, domain 2"/>
    <property type="match status" value="1"/>
</dbReference>
<evidence type="ECO:0000259" key="5">
    <source>
        <dbReference type="PROSITE" id="PS51747"/>
    </source>
</evidence>
<dbReference type="InterPro" id="IPR015517">
    <property type="entry name" value="dCMP_deaminase-rel"/>
</dbReference>
<evidence type="ECO:0000313" key="6">
    <source>
        <dbReference type="EMBL" id="OHB12647.1"/>
    </source>
</evidence>